<dbReference type="InterPro" id="IPR001633">
    <property type="entry name" value="EAL_dom"/>
</dbReference>
<dbReference type="InterPro" id="IPR029787">
    <property type="entry name" value="Nucleotide_cyclase"/>
</dbReference>
<dbReference type="Gene3D" id="3.30.450.20">
    <property type="entry name" value="PAS domain"/>
    <property type="match status" value="1"/>
</dbReference>
<dbReference type="InterPro" id="IPR035919">
    <property type="entry name" value="EAL_sf"/>
</dbReference>
<dbReference type="InterPro" id="IPR035965">
    <property type="entry name" value="PAS-like_dom_sf"/>
</dbReference>
<dbReference type="PROSITE" id="PS50887">
    <property type="entry name" value="GGDEF"/>
    <property type="match status" value="1"/>
</dbReference>
<protein>
    <submittedName>
        <fullName evidence="4">Phytochrome-like protein cph2</fullName>
    </submittedName>
</protein>
<reference evidence="4 5" key="1">
    <citation type="submission" date="2015-03" db="EMBL/GenBank/DDBJ databases">
        <title>Caedibacter varicaedens, whole genome shotgun sequence.</title>
        <authorList>
            <person name="Suzuki H."/>
            <person name="Dapper A.L."/>
            <person name="Gibson A.K."/>
            <person name="Jackson C."/>
            <person name="Lee H."/>
            <person name="Pejaver V.R."/>
            <person name="Doak T."/>
            <person name="Lynch M."/>
        </authorList>
    </citation>
    <scope>NUCLEOTIDE SEQUENCE [LARGE SCALE GENOMIC DNA]</scope>
</reference>
<dbReference type="PROSITE" id="PS50112">
    <property type="entry name" value="PAS"/>
    <property type="match status" value="1"/>
</dbReference>
<dbReference type="InterPro" id="IPR043128">
    <property type="entry name" value="Rev_trsase/Diguanyl_cyclase"/>
</dbReference>
<keyword evidence="5" id="KW-1185">Reference proteome</keyword>
<dbReference type="PROSITE" id="PS50883">
    <property type="entry name" value="EAL"/>
    <property type="match status" value="1"/>
</dbReference>
<dbReference type="SMART" id="SM00267">
    <property type="entry name" value="GGDEF"/>
    <property type="match status" value="1"/>
</dbReference>
<dbReference type="AlphaFoldDB" id="A0A0K8MCV7"/>
<dbReference type="InterPro" id="IPR000160">
    <property type="entry name" value="GGDEF_dom"/>
</dbReference>
<dbReference type="STRING" id="1629334.Cva_00951"/>
<dbReference type="SUPFAM" id="SSF55073">
    <property type="entry name" value="Nucleotide cyclase"/>
    <property type="match status" value="1"/>
</dbReference>
<dbReference type="Pfam" id="PF00990">
    <property type="entry name" value="GGDEF"/>
    <property type="match status" value="1"/>
</dbReference>
<evidence type="ECO:0000259" key="2">
    <source>
        <dbReference type="PROSITE" id="PS50883"/>
    </source>
</evidence>
<feature type="domain" description="GGDEF" evidence="3">
    <location>
        <begin position="174"/>
        <end position="308"/>
    </location>
</feature>
<accession>A0A0K8MCV7</accession>
<dbReference type="NCBIfam" id="TIGR00229">
    <property type="entry name" value="sensory_box"/>
    <property type="match status" value="1"/>
</dbReference>
<dbReference type="CDD" id="cd01949">
    <property type="entry name" value="GGDEF"/>
    <property type="match status" value="1"/>
</dbReference>
<dbReference type="OrthoDB" id="9790882at2"/>
<name>A0A0K8MCV7_9PROT</name>
<dbReference type="Pfam" id="PF08448">
    <property type="entry name" value="PAS_4"/>
    <property type="match status" value="1"/>
</dbReference>
<dbReference type="PANTHER" id="PTHR44757:SF2">
    <property type="entry name" value="BIOFILM ARCHITECTURE MAINTENANCE PROTEIN MBAA"/>
    <property type="match status" value="1"/>
</dbReference>
<organism evidence="4 5">
    <name type="scientific">Caedimonas varicaedens</name>
    <dbReference type="NCBI Taxonomy" id="1629334"/>
    <lineage>
        <taxon>Bacteria</taxon>
        <taxon>Pseudomonadati</taxon>
        <taxon>Pseudomonadota</taxon>
        <taxon>Alphaproteobacteria</taxon>
        <taxon>Holosporales</taxon>
        <taxon>Caedimonadaceae</taxon>
        <taxon>Caedimonas</taxon>
    </lineage>
</organism>
<dbReference type="CDD" id="cd01948">
    <property type="entry name" value="EAL"/>
    <property type="match status" value="1"/>
</dbReference>
<dbReference type="SUPFAM" id="SSF141868">
    <property type="entry name" value="EAL domain-like"/>
    <property type="match status" value="1"/>
</dbReference>
<dbReference type="InterPro" id="IPR000014">
    <property type="entry name" value="PAS"/>
</dbReference>
<comment type="caution">
    <text evidence="4">The sequence shown here is derived from an EMBL/GenBank/DDBJ whole genome shotgun (WGS) entry which is preliminary data.</text>
</comment>
<dbReference type="Pfam" id="PF00563">
    <property type="entry name" value="EAL"/>
    <property type="match status" value="1"/>
</dbReference>
<dbReference type="PANTHER" id="PTHR44757">
    <property type="entry name" value="DIGUANYLATE CYCLASE DGCP"/>
    <property type="match status" value="1"/>
</dbReference>
<feature type="domain" description="EAL" evidence="2">
    <location>
        <begin position="317"/>
        <end position="569"/>
    </location>
</feature>
<dbReference type="Gene3D" id="3.20.20.450">
    <property type="entry name" value="EAL domain"/>
    <property type="match status" value="1"/>
</dbReference>
<gene>
    <name evidence="4" type="primary">cph2_1</name>
    <name evidence="4" type="ORF">Cva_00951</name>
</gene>
<sequence>MTKKKQPLKEDAALESLSLLKATLESTADGILVVNTEGIIASYNQKFRNMWGIPEQVLANKEDEKAVSYVLNSLKDPQLFIAKLQELYATPESNCFDEIELKDGRIFERYSIPQKMGDKIVGRVFSFRDVTERKSMEQQLLYQATHDSLTDLPNRTLLYDRITENIKNAKRHNYIMAVALFDLNRFKGVNDGLGHEAGDLLLQLVAKRMSRTIRETDTLARLGGDEFVLVINELTDQSEVFPIIERCLSIFNKSFKIHQHSISTSASMGISMFPTHGATAQELLKYADSAMYHAKNQGGHKGYQFYGSYMTDKAVETLDLENDLHNAIQQQQFSLFYQPILDLKTELVQGAEALLRWIHPTKGIIGPDKFIPLAEETGLIVPIGAWVLNEVGRQLKEWEALELPRFFVSFNVSVQQFKDRNFLGEMEKMISSNKINPKSLEVEITETGLMSNATLFLNSLKWLESKGIALVVDDFGTGYSNLNYLNILPINKLKIDKSFIQDDSGKGHNIALSILALAKKLKLKVVAEGVETKEQLDFLKKNQCDEVQGYYFSKPIESEHFIVFVKENRILNEKHSNNNQVIA</sequence>
<evidence type="ECO:0000259" key="3">
    <source>
        <dbReference type="PROSITE" id="PS50887"/>
    </source>
</evidence>
<dbReference type="InterPro" id="IPR052155">
    <property type="entry name" value="Biofilm_reg_signaling"/>
</dbReference>
<dbReference type="SUPFAM" id="SSF55785">
    <property type="entry name" value="PYP-like sensor domain (PAS domain)"/>
    <property type="match status" value="1"/>
</dbReference>
<evidence type="ECO:0000259" key="1">
    <source>
        <dbReference type="PROSITE" id="PS50112"/>
    </source>
</evidence>
<evidence type="ECO:0000313" key="4">
    <source>
        <dbReference type="EMBL" id="GAO98302.1"/>
    </source>
</evidence>
<dbReference type="EMBL" id="BBVC01000041">
    <property type="protein sequence ID" value="GAO98302.1"/>
    <property type="molecule type" value="Genomic_DNA"/>
</dbReference>
<evidence type="ECO:0000313" key="5">
    <source>
        <dbReference type="Proteomes" id="UP000036771"/>
    </source>
</evidence>
<dbReference type="Proteomes" id="UP000036771">
    <property type="component" value="Unassembled WGS sequence"/>
</dbReference>
<dbReference type="Gene3D" id="3.30.70.270">
    <property type="match status" value="1"/>
</dbReference>
<dbReference type="NCBIfam" id="TIGR00254">
    <property type="entry name" value="GGDEF"/>
    <property type="match status" value="1"/>
</dbReference>
<feature type="domain" description="PAS" evidence="1">
    <location>
        <begin position="16"/>
        <end position="61"/>
    </location>
</feature>
<dbReference type="SMART" id="SM00052">
    <property type="entry name" value="EAL"/>
    <property type="match status" value="1"/>
</dbReference>
<dbReference type="InterPro" id="IPR013656">
    <property type="entry name" value="PAS_4"/>
</dbReference>
<proteinExistence type="predicted"/>